<dbReference type="AlphaFoldDB" id="A0A6P6JGI8"/>
<dbReference type="InterPro" id="IPR006203">
    <property type="entry name" value="GHMP_knse_ATP-bd_CS"/>
</dbReference>
<proteinExistence type="inferred from homology"/>
<keyword evidence="3" id="KW-0547">Nucleotide-binding</keyword>
<dbReference type="InterPro" id="IPR014721">
    <property type="entry name" value="Ribsml_uS5_D2-typ_fold_subgr"/>
</dbReference>
<reference evidence="9" key="1">
    <citation type="submission" date="2025-08" db="UniProtKB">
        <authorList>
            <consortium name="RefSeq"/>
        </authorList>
    </citation>
    <scope>IDENTIFICATION</scope>
    <source>
        <strain evidence="9">Wakin</strain>
        <tissue evidence="9">Muscle</tissue>
    </source>
</reference>
<keyword evidence="4" id="KW-0418">Kinase</keyword>
<keyword evidence="5" id="KW-0067">ATP-binding</keyword>
<dbReference type="PANTHER" id="PTHR10457:SF7">
    <property type="entry name" value="GALACTOKINASE-RELATED"/>
    <property type="match status" value="1"/>
</dbReference>
<feature type="domain" description="Galactokinase N-terminal" evidence="7">
    <location>
        <begin position="3"/>
        <end position="27"/>
    </location>
</feature>
<dbReference type="SUPFAM" id="SSF54211">
    <property type="entry name" value="Ribosomal protein S5 domain 2-like"/>
    <property type="match status" value="1"/>
</dbReference>
<dbReference type="Pfam" id="PF10509">
    <property type="entry name" value="GalKase_gal_bdg"/>
    <property type="match status" value="1"/>
</dbReference>
<gene>
    <name evidence="9" type="primary">LOC113043528</name>
</gene>
<keyword evidence="2" id="KW-0808">Transferase</keyword>
<dbReference type="KEGG" id="caua:113043528"/>
<dbReference type="PROSITE" id="PS00627">
    <property type="entry name" value="GHMP_KINASES_ATP"/>
    <property type="match status" value="1"/>
</dbReference>
<dbReference type="Gene3D" id="3.30.230.10">
    <property type="match status" value="2"/>
</dbReference>
<dbReference type="InterPro" id="IPR006204">
    <property type="entry name" value="GHMP_kinase_N_dom"/>
</dbReference>
<dbReference type="GO" id="GO:0004335">
    <property type="term" value="F:galactokinase activity"/>
    <property type="evidence" value="ECO:0007669"/>
    <property type="project" value="TreeGrafter"/>
</dbReference>
<evidence type="ECO:0000313" key="9">
    <source>
        <dbReference type="RefSeq" id="XP_026058757.1"/>
    </source>
</evidence>
<dbReference type="GeneID" id="113043528"/>
<dbReference type="InterPro" id="IPR019539">
    <property type="entry name" value="GalKase_N"/>
</dbReference>
<evidence type="ECO:0000256" key="3">
    <source>
        <dbReference type="ARBA" id="ARBA00022741"/>
    </source>
</evidence>
<protein>
    <submittedName>
        <fullName evidence="9">N-acetylgalactosamine kinase-like</fullName>
    </submittedName>
</protein>
<name>A0A6P6JGI8_CARAU</name>
<dbReference type="RefSeq" id="XP_026058757.1">
    <property type="nucleotide sequence ID" value="XM_026202972.1"/>
</dbReference>
<evidence type="ECO:0000256" key="1">
    <source>
        <dbReference type="ARBA" id="ARBA00006566"/>
    </source>
</evidence>
<sequence>MKGEHVDYCGYAVLPMAIEQNILAAVSVSDSKAIQLANTEPKYKDFTVSVDGISIDRDDPHLSERNPGMCCMVDGTIPASSGLSSSSALVCCAALVSTEANQKSLSKVTLAETCSQCERYIGTEGLGMDQSISFLTEEGTVSHVLNISSFNICHLINFWY</sequence>
<evidence type="ECO:0000259" key="7">
    <source>
        <dbReference type="Pfam" id="PF10509"/>
    </source>
</evidence>
<dbReference type="Pfam" id="PF00288">
    <property type="entry name" value="GHMP_kinases_N"/>
    <property type="match status" value="1"/>
</dbReference>
<feature type="domain" description="GHMP kinase N-terminal" evidence="6">
    <location>
        <begin position="67"/>
        <end position="135"/>
    </location>
</feature>
<evidence type="ECO:0000256" key="4">
    <source>
        <dbReference type="ARBA" id="ARBA00022777"/>
    </source>
</evidence>
<comment type="similarity">
    <text evidence="1">Belongs to the GHMP kinase family. GalK subfamily.</text>
</comment>
<dbReference type="Proteomes" id="UP000515129">
    <property type="component" value="Chromosome 25"/>
</dbReference>
<dbReference type="PRINTS" id="PR00959">
    <property type="entry name" value="MEVGALKINASE"/>
</dbReference>
<keyword evidence="8" id="KW-1185">Reference proteome</keyword>
<dbReference type="GO" id="GO:0005524">
    <property type="term" value="F:ATP binding"/>
    <property type="evidence" value="ECO:0007669"/>
    <property type="project" value="UniProtKB-KW"/>
</dbReference>
<evidence type="ECO:0000313" key="8">
    <source>
        <dbReference type="Proteomes" id="UP000515129"/>
    </source>
</evidence>
<dbReference type="GO" id="GO:0006012">
    <property type="term" value="P:galactose metabolic process"/>
    <property type="evidence" value="ECO:0007669"/>
    <property type="project" value="TreeGrafter"/>
</dbReference>
<dbReference type="InterPro" id="IPR020568">
    <property type="entry name" value="Ribosomal_Su5_D2-typ_SF"/>
</dbReference>
<organism evidence="8 9">
    <name type="scientific">Carassius auratus</name>
    <name type="common">Goldfish</name>
    <dbReference type="NCBI Taxonomy" id="7957"/>
    <lineage>
        <taxon>Eukaryota</taxon>
        <taxon>Metazoa</taxon>
        <taxon>Chordata</taxon>
        <taxon>Craniata</taxon>
        <taxon>Vertebrata</taxon>
        <taxon>Euteleostomi</taxon>
        <taxon>Actinopterygii</taxon>
        <taxon>Neopterygii</taxon>
        <taxon>Teleostei</taxon>
        <taxon>Ostariophysi</taxon>
        <taxon>Cypriniformes</taxon>
        <taxon>Cyprinidae</taxon>
        <taxon>Cyprininae</taxon>
        <taxon>Carassius</taxon>
    </lineage>
</organism>
<dbReference type="GO" id="GO:0005829">
    <property type="term" value="C:cytosol"/>
    <property type="evidence" value="ECO:0007669"/>
    <property type="project" value="TreeGrafter"/>
</dbReference>
<accession>A0A6P6JGI8</accession>
<evidence type="ECO:0000256" key="5">
    <source>
        <dbReference type="ARBA" id="ARBA00022840"/>
    </source>
</evidence>
<dbReference type="OrthoDB" id="187738at2759"/>
<evidence type="ECO:0000256" key="2">
    <source>
        <dbReference type="ARBA" id="ARBA00022679"/>
    </source>
</evidence>
<dbReference type="PANTHER" id="PTHR10457">
    <property type="entry name" value="MEVALONATE KINASE/GALACTOKINASE"/>
    <property type="match status" value="1"/>
</dbReference>
<evidence type="ECO:0000259" key="6">
    <source>
        <dbReference type="Pfam" id="PF00288"/>
    </source>
</evidence>